<evidence type="ECO:0000313" key="3">
    <source>
        <dbReference type="Proteomes" id="UP001161017"/>
    </source>
</evidence>
<name>A0AA43QQ39_9LECA</name>
<sequence>MQVITWNDGPESHSIGNVWPEANPQVATTVYSVYDHSGWQQLIHYFIQSYKCVPPPTFFAPQIGVMWYKTILQSANCPQDTKPANFDDGDDLVHWAVFLAPSVGTCQVRLVTGTTVLGLYTIGAGANFGNTTVGTPAGVPTMEIINGTGKVLAVASGGKPVSDGCPDGIYNMNYQVIGANAYSMYGHIHKLAEAEKKGIEVKETLPQEVLTKMHAPGQDSSIPFITPEILASYDSGGLYGKMAGFFISTASQGGGQESTAISSMSTLAHHGIIYVPLGYAKAFGDQANMTEVHGGSPWGAGTFAGTDGSRMPTELELKVATVQGKTFWETVSQYKKE</sequence>
<dbReference type="Gene3D" id="3.40.50.360">
    <property type="match status" value="2"/>
</dbReference>
<evidence type="ECO:0000313" key="2">
    <source>
        <dbReference type="EMBL" id="MDI1488360.1"/>
    </source>
</evidence>
<organism evidence="2 3">
    <name type="scientific">Ramalina farinacea</name>
    <dbReference type="NCBI Taxonomy" id="258253"/>
    <lineage>
        <taxon>Eukaryota</taxon>
        <taxon>Fungi</taxon>
        <taxon>Dikarya</taxon>
        <taxon>Ascomycota</taxon>
        <taxon>Pezizomycotina</taxon>
        <taxon>Lecanoromycetes</taxon>
        <taxon>OSLEUM clade</taxon>
        <taxon>Lecanoromycetidae</taxon>
        <taxon>Lecanorales</taxon>
        <taxon>Lecanorineae</taxon>
        <taxon>Ramalinaceae</taxon>
        <taxon>Ramalina</taxon>
    </lineage>
</organism>
<dbReference type="GO" id="GO:0016020">
    <property type="term" value="C:membrane"/>
    <property type="evidence" value="ECO:0007669"/>
    <property type="project" value="TreeGrafter"/>
</dbReference>
<keyword evidence="2" id="KW-0560">Oxidoreductase</keyword>
<keyword evidence="3" id="KW-1185">Reference proteome</keyword>
<dbReference type="AlphaFoldDB" id="A0AA43QQ39"/>
<accession>A0AA43QQ39</accession>
<protein>
    <submittedName>
        <fullName evidence="2">Flavodoxin-like fold protein</fullName>
        <ecNumber evidence="2">1.6.5.2</ecNumber>
    </submittedName>
</protein>
<comment type="similarity">
    <text evidence="1">Belongs to the WrbA family.</text>
</comment>
<reference evidence="2" key="1">
    <citation type="journal article" date="2023" name="Genome Biol. Evol.">
        <title>First Whole Genome Sequence and Flow Cytometry Genome Size Data for the Lichen-Forming Fungus Ramalina farinacea (Ascomycota).</title>
        <authorList>
            <person name="Llewellyn T."/>
            <person name="Mian S."/>
            <person name="Hill R."/>
            <person name="Leitch I.J."/>
            <person name="Gaya E."/>
        </authorList>
    </citation>
    <scope>NUCLEOTIDE SEQUENCE</scope>
    <source>
        <strain evidence="2">LIQ254RAFAR</strain>
    </source>
</reference>
<dbReference type="EC" id="1.6.5.2" evidence="2"/>
<dbReference type="EMBL" id="JAPUFD010000007">
    <property type="protein sequence ID" value="MDI1488360.1"/>
    <property type="molecule type" value="Genomic_DNA"/>
</dbReference>
<dbReference type="SUPFAM" id="SSF52218">
    <property type="entry name" value="Flavoproteins"/>
    <property type="match status" value="1"/>
</dbReference>
<evidence type="ECO:0000256" key="1">
    <source>
        <dbReference type="ARBA" id="ARBA00006961"/>
    </source>
</evidence>
<dbReference type="GO" id="GO:0051118">
    <property type="term" value="F:glucan endo-1,3-alpha-glucosidase activity"/>
    <property type="evidence" value="ECO:0007669"/>
    <property type="project" value="InterPro"/>
</dbReference>
<comment type="caution">
    <text evidence="2">The sequence shown here is derived from an EMBL/GenBank/DDBJ whole genome shotgun (WGS) entry which is preliminary data.</text>
</comment>
<gene>
    <name evidence="2" type="primary">PST2</name>
    <name evidence="2" type="ORF">OHK93_007635</name>
</gene>
<dbReference type="PANTHER" id="PTHR30546:SF23">
    <property type="entry name" value="FLAVOPROTEIN-LIKE PROTEIN YCP4-RELATED"/>
    <property type="match status" value="1"/>
</dbReference>
<dbReference type="Pfam" id="PF03659">
    <property type="entry name" value="Glyco_hydro_71"/>
    <property type="match status" value="1"/>
</dbReference>
<dbReference type="InterPro" id="IPR029039">
    <property type="entry name" value="Flavoprotein-like_sf"/>
</dbReference>
<dbReference type="InterPro" id="IPR005197">
    <property type="entry name" value="Glyco_hydro_71"/>
</dbReference>
<dbReference type="GO" id="GO:0003955">
    <property type="term" value="F:NAD(P)H dehydrogenase (quinone) activity"/>
    <property type="evidence" value="ECO:0007669"/>
    <property type="project" value="UniProtKB-EC"/>
</dbReference>
<proteinExistence type="inferred from homology"/>
<dbReference type="Proteomes" id="UP001161017">
    <property type="component" value="Unassembled WGS sequence"/>
</dbReference>
<dbReference type="PANTHER" id="PTHR30546">
    <property type="entry name" value="FLAVODOXIN-RELATED PROTEIN WRBA-RELATED"/>
    <property type="match status" value="1"/>
</dbReference>